<dbReference type="InterPro" id="IPR002347">
    <property type="entry name" value="SDR_fam"/>
</dbReference>
<evidence type="ECO:0000313" key="2">
    <source>
        <dbReference type="EMBL" id="PUZ22807.1"/>
    </source>
</evidence>
<evidence type="ECO:0000313" key="3">
    <source>
        <dbReference type="Proteomes" id="UP000244450"/>
    </source>
</evidence>
<dbReference type="PRINTS" id="PR00080">
    <property type="entry name" value="SDRFAMILY"/>
</dbReference>
<dbReference type="CDD" id="cd05233">
    <property type="entry name" value="SDR_c"/>
    <property type="match status" value="1"/>
</dbReference>
<dbReference type="RefSeq" id="WP_108688552.1">
    <property type="nucleotide sequence ID" value="NZ_QCYK01000003.1"/>
</dbReference>
<dbReference type="SUPFAM" id="SSF51735">
    <property type="entry name" value="NAD(P)-binding Rossmann-fold domains"/>
    <property type="match status" value="1"/>
</dbReference>
<dbReference type="PANTHER" id="PTHR42879">
    <property type="entry name" value="3-OXOACYL-(ACYL-CARRIER-PROTEIN) REDUCTASE"/>
    <property type="match status" value="1"/>
</dbReference>
<proteinExistence type="inferred from homology"/>
<dbReference type="PRINTS" id="PR00081">
    <property type="entry name" value="GDHRDH"/>
</dbReference>
<comment type="similarity">
    <text evidence="1">Belongs to the short-chain dehydrogenases/reductases (SDR) family.</text>
</comment>
<sequence>MSNTIKGQIALVTGGTKGIGKAIADKLSSAGATVIVTARTEPKENPNGYYFIAADLARPESAEKVAREVLDQFGKIDIIINNAGANLSMGGSFSSLTDEHWDNDFQLNLMAAVRLNKAFLPAMIEQKSGSIINISTYAAIQPLWEMTMTYSAAKAALNAYTKALSFEVGPKGIRVNAVSPGVVKTPLMQDFIEGIAQSSNISVDEAFRSVMNRVGEVPMGRMGESEEIANLVAFLASPEAKYITGANYLIDGGLSPVV</sequence>
<keyword evidence="3" id="KW-1185">Reference proteome</keyword>
<dbReference type="Proteomes" id="UP000244450">
    <property type="component" value="Unassembled WGS sequence"/>
</dbReference>
<protein>
    <submittedName>
        <fullName evidence="2">Short-chain dehydrogenase</fullName>
    </submittedName>
</protein>
<organism evidence="2 3">
    <name type="scientific">Chitinophaga parva</name>
    <dbReference type="NCBI Taxonomy" id="2169414"/>
    <lineage>
        <taxon>Bacteria</taxon>
        <taxon>Pseudomonadati</taxon>
        <taxon>Bacteroidota</taxon>
        <taxon>Chitinophagia</taxon>
        <taxon>Chitinophagales</taxon>
        <taxon>Chitinophagaceae</taxon>
        <taxon>Chitinophaga</taxon>
    </lineage>
</organism>
<dbReference type="OrthoDB" id="9804774at2"/>
<dbReference type="InterPro" id="IPR036291">
    <property type="entry name" value="NAD(P)-bd_dom_sf"/>
</dbReference>
<dbReference type="InterPro" id="IPR050259">
    <property type="entry name" value="SDR"/>
</dbReference>
<dbReference type="Pfam" id="PF13561">
    <property type="entry name" value="adh_short_C2"/>
    <property type="match status" value="1"/>
</dbReference>
<dbReference type="PANTHER" id="PTHR42879:SF6">
    <property type="entry name" value="NADPH-DEPENDENT REDUCTASE BACG"/>
    <property type="match status" value="1"/>
</dbReference>
<gene>
    <name evidence="2" type="ORF">DCC81_20495</name>
</gene>
<dbReference type="EMBL" id="QCYK01000003">
    <property type="protein sequence ID" value="PUZ22807.1"/>
    <property type="molecule type" value="Genomic_DNA"/>
</dbReference>
<dbReference type="Gene3D" id="3.40.50.720">
    <property type="entry name" value="NAD(P)-binding Rossmann-like Domain"/>
    <property type="match status" value="1"/>
</dbReference>
<dbReference type="AlphaFoldDB" id="A0A2T7BCK4"/>
<reference evidence="2 3" key="1">
    <citation type="submission" date="2018-04" db="EMBL/GenBank/DDBJ databases">
        <title>Chitinophaga fuyangensis sp. nov., isolated from soil in a chemical factory.</title>
        <authorList>
            <person name="Chen K."/>
        </authorList>
    </citation>
    <scope>NUCLEOTIDE SEQUENCE [LARGE SCALE GENOMIC DNA]</scope>
    <source>
        <strain evidence="2 3">LY-1</strain>
    </source>
</reference>
<accession>A0A2T7BCK4</accession>
<comment type="caution">
    <text evidence="2">The sequence shown here is derived from an EMBL/GenBank/DDBJ whole genome shotgun (WGS) entry which is preliminary data.</text>
</comment>
<evidence type="ECO:0000256" key="1">
    <source>
        <dbReference type="ARBA" id="ARBA00006484"/>
    </source>
</evidence>
<name>A0A2T7BCK4_9BACT</name>
<dbReference type="FunFam" id="3.40.50.720:FF:000084">
    <property type="entry name" value="Short-chain dehydrogenase reductase"/>
    <property type="match status" value="1"/>
</dbReference>
<dbReference type="NCBIfam" id="NF005095">
    <property type="entry name" value="PRK06523.1"/>
    <property type="match status" value="1"/>
</dbReference>